<organism evidence="14 15">
    <name type="scientific">Parafilimonas terrae</name>
    <dbReference type="NCBI Taxonomy" id="1465490"/>
    <lineage>
        <taxon>Bacteria</taxon>
        <taxon>Pseudomonadati</taxon>
        <taxon>Bacteroidota</taxon>
        <taxon>Chitinophagia</taxon>
        <taxon>Chitinophagales</taxon>
        <taxon>Chitinophagaceae</taxon>
        <taxon>Parafilimonas</taxon>
    </lineage>
</organism>
<keyword evidence="7 14" id="KW-0418">Kinase</keyword>
<protein>
    <recommendedName>
        <fullName evidence="4">2-amino-4-hydroxy-6-hydroxymethyldihydropteridine pyrophosphokinase</fullName>
        <ecNumber evidence="3">2.7.6.3</ecNumber>
    </recommendedName>
    <alternativeName>
        <fullName evidence="11">6-hydroxymethyl-7,8-dihydropterin pyrophosphokinase</fullName>
    </alternativeName>
    <alternativeName>
        <fullName evidence="12">7,8-dihydro-6-hydroxymethylpterin-pyrophosphokinase</fullName>
    </alternativeName>
</protein>
<keyword evidence="8" id="KW-0067">ATP-binding</keyword>
<evidence type="ECO:0000256" key="8">
    <source>
        <dbReference type="ARBA" id="ARBA00022840"/>
    </source>
</evidence>
<dbReference type="Pfam" id="PF01288">
    <property type="entry name" value="HPPK"/>
    <property type="match status" value="1"/>
</dbReference>
<dbReference type="EMBL" id="FOXQ01000003">
    <property type="protein sequence ID" value="SFP90843.1"/>
    <property type="molecule type" value="Genomic_DNA"/>
</dbReference>
<dbReference type="InterPro" id="IPR000550">
    <property type="entry name" value="Hppk"/>
</dbReference>
<evidence type="ECO:0000313" key="14">
    <source>
        <dbReference type="EMBL" id="SFP90843.1"/>
    </source>
</evidence>
<evidence type="ECO:0000256" key="12">
    <source>
        <dbReference type="ARBA" id="ARBA00033413"/>
    </source>
</evidence>
<evidence type="ECO:0000256" key="10">
    <source>
        <dbReference type="ARBA" id="ARBA00029409"/>
    </source>
</evidence>
<evidence type="ECO:0000256" key="9">
    <source>
        <dbReference type="ARBA" id="ARBA00022909"/>
    </source>
</evidence>
<comment type="pathway">
    <text evidence="1">Cofactor biosynthesis; tetrahydrofolate biosynthesis; 2-amino-4-hydroxy-6-hydroxymethyl-7,8-dihydropteridine diphosphate from 7,8-dihydroneopterin triphosphate: step 4/4.</text>
</comment>
<dbReference type="GO" id="GO:0046654">
    <property type="term" value="P:tetrahydrofolate biosynthetic process"/>
    <property type="evidence" value="ECO:0007669"/>
    <property type="project" value="UniProtKB-UniPathway"/>
</dbReference>
<evidence type="ECO:0000256" key="4">
    <source>
        <dbReference type="ARBA" id="ARBA00016218"/>
    </source>
</evidence>
<dbReference type="EC" id="2.7.6.3" evidence="3"/>
<gene>
    <name evidence="14" type="ORF">SAMN05444277_10398</name>
</gene>
<name>A0A1I5U6D8_9BACT</name>
<dbReference type="Gene3D" id="3.30.70.560">
    <property type="entry name" value="7,8-Dihydro-6-hydroxymethylpterin-pyrophosphokinase HPPK"/>
    <property type="match status" value="1"/>
</dbReference>
<dbReference type="GO" id="GO:0016301">
    <property type="term" value="F:kinase activity"/>
    <property type="evidence" value="ECO:0007669"/>
    <property type="project" value="UniProtKB-KW"/>
</dbReference>
<evidence type="ECO:0000259" key="13">
    <source>
        <dbReference type="PROSITE" id="PS00794"/>
    </source>
</evidence>
<proteinExistence type="inferred from homology"/>
<dbReference type="OrthoDB" id="9808041at2"/>
<dbReference type="CDD" id="cd00483">
    <property type="entry name" value="HPPK"/>
    <property type="match status" value="1"/>
</dbReference>
<dbReference type="GO" id="GO:0046656">
    <property type="term" value="P:folic acid biosynthetic process"/>
    <property type="evidence" value="ECO:0007669"/>
    <property type="project" value="UniProtKB-KW"/>
</dbReference>
<dbReference type="InterPro" id="IPR035907">
    <property type="entry name" value="Hppk_sf"/>
</dbReference>
<dbReference type="RefSeq" id="WP_090656519.1">
    <property type="nucleotide sequence ID" value="NZ_FOXQ01000003.1"/>
</dbReference>
<sequence length="163" mass="18524">MNTAFLLTGGNLGNRFENLQTAARLIEKNCGSINNISSVYQTAAWGFTEQPDFFNQALSINTLLQPDELMQRLLAIENEMGRQRSFKMAPRVIDIDILLMNEMIYKSATVTIPHPRLAERRFVLAPLTEIAGNIIHPVYKKNIIELLKECKDELPVHKISPEK</sequence>
<comment type="similarity">
    <text evidence="2">Belongs to the HPPK family.</text>
</comment>
<accession>A0A1I5U6D8</accession>
<dbReference type="NCBIfam" id="TIGR01498">
    <property type="entry name" value="folK"/>
    <property type="match status" value="1"/>
</dbReference>
<keyword evidence="5" id="KW-0808">Transferase</keyword>
<dbReference type="PANTHER" id="PTHR43071">
    <property type="entry name" value="2-AMINO-4-HYDROXY-6-HYDROXYMETHYLDIHYDROPTERIDINE PYROPHOSPHOKINASE"/>
    <property type="match status" value="1"/>
</dbReference>
<evidence type="ECO:0000313" key="15">
    <source>
        <dbReference type="Proteomes" id="UP000199031"/>
    </source>
</evidence>
<evidence type="ECO:0000256" key="7">
    <source>
        <dbReference type="ARBA" id="ARBA00022777"/>
    </source>
</evidence>
<feature type="domain" description="7,8-dihydro-6-hydroxymethylpterin-pyrophosphokinase" evidence="13">
    <location>
        <begin position="87"/>
        <end position="98"/>
    </location>
</feature>
<dbReference type="UniPathway" id="UPA00077">
    <property type="reaction ID" value="UER00155"/>
</dbReference>
<dbReference type="Proteomes" id="UP000199031">
    <property type="component" value="Unassembled WGS sequence"/>
</dbReference>
<evidence type="ECO:0000256" key="2">
    <source>
        <dbReference type="ARBA" id="ARBA00005810"/>
    </source>
</evidence>
<evidence type="ECO:0000256" key="1">
    <source>
        <dbReference type="ARBA" id="ARBA00005051"/>
    </source>
</evidence>
<dbReference type="PANTHER" id="PTHR43071:SF1">
    <property type="entry name" value="2-AMINO-4-HYDROXY-6-HYDROXYMETHYLDIHYDROPTERIDINE PYROPHOSPHOKINASE"/>
    <property type="match status" value="1"/>
</dbReference>
<dbReference type="PROSITE" id="PS00794">
    <property type="entry name" value="HPPK"/>
    <property type="match status" value="1"/>
</dbReference>
<keyword evidence="15" id="KW-1185">Reference proteome</keyword>
<evidence type="ECO:0000256" key="3">
    <source>
        <dbReference type="ARBA" id="ARBA00013253"/>
    </source>
</evidence>
<evidence type="ECO:0000256" key="5">
    <source>
        <dbReference type="ARBA" id="ARBA00022679"/>
    </source>
</evidence>
<dbReference type="SUPFAM" id="SSF55083">
    <property type="entry name" value="6-hydroxymethyl-7,8-dihydropterin pyrophosphokinase, HPPK"/>
    <property type="match status" value="1"/>
</dbReference>
<dbReference type="AlphaFoldDB" id="A0A1I5U6D8"/>
<reference evidence="14 15" key="1">
    <citation type="submission" date="2016-10" db="EMBL/GenBank/DDBJ databases">
        <authorList>
            <person name="de Groot N.N."/>
        </authorList>
    </citation>
    <scope>NUCLEOTIDE SEQUENCE [LARGE SCALE GENOMIC DNA]</scope>
    <source>
        <strain evidence="14 15">DSM 28286</strain>
    </source>
</reference>
<keyword evidence="9" id="KW-0289">Folate biosynthesis</keyword>
<dbReference type="STRING" id="1465490.SAMN05444277_10398"/>
<comment type="function">
    <text evidence="10">Catalyzes the transfer of pyrophosphate from adenosine triphosphate (ATP) to 6-hydroxymethyl-7,8-dihydropterin, an enzymatic step in folate biosynthesis pathway.</text>
</comment>
<dbReference type="GO" id="GO:0003848">
    <property type="term" value="F:2-amino-4-hydroxy-6-hydroxymethyldihydropteridine diphosphokinase activity"/>
    <property type="evidence" value="ECO:0007669"/>
    <property type="project" value="UniProtKB-EC"/>
</dbReference>
<evidence type="ECO:0000256" key="6">
    <source>
        <dbReference type="ARBA" id="ARBA00022741"/>
    </source>
</evidence>
<keyword evidence="6" id="KW-0547">Nucleotide-binding</keyword>
<dbReference type="GO" id="GO:0005524">
    <property type="term" value="F:ATP binding"/>
    <property type="evidence" value="ECO:0007669"/>
    <property type="project" value="UniProtKB-KW"/>
</dbReference>
<evidence type="ECO:0000256" key="11">
    <source>
        <dbReference type="ARBA" id="ARBA00029766"/>
    </source>
</evidence>